<proteinExistence type="predicted"/>
<dbReference type="EMBL" id="VYYT01000041">
    <property type="protein sequence ID" value="KAK2774938.1"/>
    <property type="molecule type" value="Genomic_DNA"/>
</dbReference>
<evidence type="ECO:0000313" key="2">
    <source>
        <dbReference type="Proteomes" id="UP001281614"/>
    </source>
</evidence>
<evidence type="ECO:0000313" key="1">
    <source>
        <dbReference type="EMBL" id="KAK2774938.1"/>
    </source>
</evidence>
<sequence>MCIQYIISAICTAATCGVPQKGCRREHVVVSRREVCGGAMPERCMCFFGSCGRIVTHFDDSDLANIAEAPCEACDELFIAEPEEVLLLKIFDGEFAQIWAEFFGPKHFERCTEGKWLGKYDAERLLFYLEDEEEEETAVVQEDEGVIVMEFWEDAPVAAEDGEAHAIVGEPDAPEFEGYGLDVLFESAECREEAIPLTSSDDGAVVLPCNGAQHEDTHQIEIQDGPGSGR</sequence>
<reference evidence="1" key="1">
    <citation type="submission" date="2023-02" db="EMBL/GenBank/DDBJ databases">
        <title>Colletotrichum kahawae CIFC_Que2 genome sequencing and assembly.</title>
        <authorList>
            <person name="Baroncelli R."/>
        </authorList>
    </citation>
    <scope>NUCLEOTIDE SEQUENCE</scope>
    <source>
        <strain evidence="1">CIFC_Que2</strain>
    </source>
</reference>
<keyword evidence="2" id="KW-1185">Reference proteome</keyword>
<organism evidence="1 2">
    <name type="scientific">Colletotrichum kahawae</name>
    <name type="common">Coffee berry disease fungus</name>
    <dbReference type="NCBI Taxonomy" id="34407"/>
    <lineage>
        <taxon>Eukaryota</taxon>
        <taxon>Fungi</taxon>
        <taxon>Dikarya</taxon>
        <taxon>Ascomycota</taxon>
        <taxon>Pezizomycotina</taxon>
        <taxon>Sordariomycetes</taxon>
        <taxon>Hypocreomycetidae</taxon>
        <taxon>Glomerellales</taxon>
        <taxon>Glomerellaceae</taxon>
        <taxon>Colletotrichum</taxon>
        <taxon>Colletotrichum gloeosporioides species complex</taxon>
    </lineage>
</organism>
<dbReference type="AlphaFoldDB" id="A0AAD9YPD8"/>
<accession>A0AAD9YPD8</accession>
<comment type="caution">
    <text evidence="1">The sequence shown here is derived from an EMBL/GenBank/DDBJ whole genome shotgun (WGS) entry which is preliminary data.</text>
</comment>
<protein>
    <submittedName>
        <fullName evidence="1">Uncharacterized protein</fullName>
    </submittedName>
</protein>
<name>A0AAD9YPD8_COLKA</name>
<dbReference type="Proteomes" id="UP001281614">
    <property type="component" value="Unassembled WGS sequence"/>
</dbReference>
<gene>
    <name evidence="1" type="ORF">CKAH01_12991</name>
</gene>